<dbReference type="Pfam" id="PF08818">
    <property type="entry name" value="DUF1801"/>
    <property type="match status" value="1"/>
</dbReference>
<gene>
    <name evidence="2" type="ORF">VE26_06935</name>
</gene>
<dbReference type="PATRIC" id="fig|429727.3.peg.1437"/>
<dbReference type="STRING" id="429727.VE26_06935"/>
<evidence type="ECO:0000259" key="1">
    <source>
        <dbReference type="Pfam" id="PF08818"/>
    </source>
</evidence>
<dbReference type="InterPro" id="IPR014922">
    <property type="entry name" value="YdhG-like"/>
</dbReference>
<comment type="caution">
    <text evidence="2">The sequence shown here is derived from an EMBL/GenBank/DDBJ whole genome shotgun (WGS) entry which is preliminary data.</text>
</comment>
<feature type="domain" description="YdhG-like" evidence="1">
    <location>
        <begin position="9"/>
        <end position="112"/>
    </location>
</feature>
<dbReference type="AlphaFoldDB" id="A0A0F5FQ77"/>
<proteinExistence type="predicted"/>
<evidence type="ECO:0000313" key="3">
    <source>
        <dbReference type="Proteomes" id="UP000033649"/>
    </source>
</evidence>
<keyword evidence="3" id="KW-1185">Reference proteome</keyword>
<evidence type="ECO:0000313" key="2">
    <source>
        <dbReference type="EMBL" id="KKB10337.1"/>
    </source>
</evidence>
<dbReference type="Proteomes" id="UP000033649">
    <property type="component" value="Unassembled WGS sequence"/>
</dbReference>
<dbReference type="EMBL" id="JZEY01000054">
    <property type="protein sequence ID" value="KKB10337.1"/>
    <property type="molecule type" value="Genomic_DNA"/>
</dbReference>
<protein>
    <recommendedName>
        <fullName evidence="1">YdhG-like domain-containing protein</fullName>
    </recommendedName>
</protein>
<accession>A0A0F5FQ77</accession>
<sequence length="128" mass="14290">MDSLALLKRDDSLALIAILSEVTGENPVRWGSMIVFGHYHYRYESGHEGATFVVGFAPRKTEFSLYLLNCSDPAGDHQRQALLARLGRHRMGKACIYIKRMADIDTEVLRQLALLGTDAARRAEAKKG</sequence>
<organism evidence="2 3">
    <name type="scientific">Devosia chinhatensis</name>
    <dbReference type="NCBI Taxonomy" id="429727"/>
    <lineage>
        <taxon>Bacteria</taxon>
        <taxon>Pseudomonadati</taxon>
        <taxon>Pseudomonadota</taxon>
        <taxon>Alphaproteobacteria</taxon>
        <taxon>Hyphomicrobiales</taxon>
        <taxon>Devosiaceae</taxon>
        <taxon>Devosia</taxon>
    </lineage>
</organism>
<reference evidence="2 3" key="1">
    <citation type="submission" date="2015-03" db="EMBL/GenBank/DDBJ databases">
        <authorList>
            <person name="Hassan Y."/>
            <person name="Lepp D."/>
            <person name="Li X.-Z."/>
            <person name="Zhou T."/>
        </authorList>
    </citation>
    <scope>NUCLEOTIDE SEQUENCE [LARGE SCALE GENOMIC DNA]</scope>
    <source>
        <strain evidence="2 3">IPL18</strain>
    </source>
</reference>
<name>A0A0F5FQ77_9HYPH</name>